<dbReference type="InterPro" id="IPR006119">
    <property type="entry name" value="Resolv_N"/>
</dbReference>
<evidence type="ECO:0000313" key="3">
    <source>
        <dbReference type="EMBL" id="MVU81339.1"/>
    </source>
</evidence>
<proteinExistence type="predicted"/>
<dbReference type="Gene3D" id="3.90.1750.20">
    <property type="entry name" value="Putative Large Serine Recombinase, Chain B, Domain 2"/>
    <property type="match status" value="1"/>
</dbReference>
<dbReference type="Gene3D" id="1.10.10.60">
    <property type="entry name" value="Homeodomain-like"/>
    <property type="match status" value="1"/>
</dbReference>
<evidence type="ECO:0000259" key="1">
    <source>
        <dbReference type="PROSITE" id="PS51736"/>
    </source>
</evidence>
<dbReference type="EMBL" id="WRPP01000006">
    <property type="protein sequence ID" value="MVU81339.1"/>
    <property type="molecule type" value="Genomic_DNA"/>
</dbReference>
<dbReference type="Pfam" id="PF00239">
    <property type="entry name" value="Resolvase"/>
    <property type="match status" value="1"/>
</dbReference>
<dbReference type="PANTHER" id="PTHR30461:SF23">
    <property type="entry name" value="DNA RECOMBINASE-RELATED"/>
    <property type="match status" value="1"/>
</dbReference>
<gene>
    <name evidence="3" type="ORF">GPX89_29365</name>
</gene>
<dbReference type="PROSITE" id="PS51737">
    <property type="entry name" value="RECOMBINASE_DNA_BIND"/>
    <property type="match status" value="1"/>
</dbReference>
<dbReference type="InterPro" id="IPR025827">
    <property type="entry name" value="Zn_ribbon_recom_dom"/>
</dbReference>
<dbReference type="GO" id="GO:0003677">
    <property type="term" value="F:DNA binding"/>
    <property type="evidence" value="ECO:0007669"/>
    <property type="project" value="InterPro"/>
</dbReference>
<dbReference type="Pfam" id="PF07508">
    <property type="entry name" value="Recombinase"/>
    <property type="match status" value="1"/>
</dbReference>
<dbReference type="PANTHER" id="PTHR30461">
    <property type="entry name" value="DNA-INVERTASE FROM LAMBDOID PROPHAGE"/>
    <property type="match status" value="1"/>
</dbReference>
<accession>A0A7K1V4I5</accession>
<dbReference type="SUPFAM" id="SSF53041">
    <property type="entry name" value="Resolvase-like"/>
    <property type="match status" value="1"/>
</dbReference>
<dbReference type="InterPro" id="IPR050639">
    <property type="entry name" value="SSR_resolvase"/>
</dbReference>
<evidence type="ECO:0000259" key="2">
    <source>
        <dbReference type="PROSITE" id="PS51737"/>
    </source>
</evidence>
<feature type="domain" description="Recombinase" evidence="2">
    <location>
        <begin position="178"/>
        <end position="285"/>
    </location>
</feature>
<dbReference type="GO" id="GO:0000150">
    <property type="term" value="F:DNA strand exchange activity"/>
    <property type="evidence" value="ECO:0007669"/>
    <property type="project" value="InterPro"/>
</dbReference>
<dbReference type="InterPro" id="IPR011109">
    <property type="entry name" value="DNA_bind_recombinase_dom"/>
</dbReference>
<dbReference type="RefSeq" id="WP_157390934.1">
    <property type="nucleotide sequence ID" value="NZ_WRPP01000006.1"/>
</dbReference>
<evidence type="ECO:0000313" key="4">
    <source>
        <dbReference type="Proteomes" id="UP000466794"/>
    </source>
</evidence>
<organism evidence="3 4">
    <name type="scientific">Nocardia terrae</name>
    <dbReference type="NCBI Taxonomy" id="2675851"/>
    <lineage>
        <taxon>Bacteria</taxon>
        <taxon>Bacillati</taxon>
        <taxon>Actinomycetota</taxon>
        <taxon>Actinomycetes</taxon>
        <taxon>Mycobacteriales</taxon>
        <taxon>Nocardiaceae</taxon>
        <taxon>Nocardia</taxon>
    </lineage>
</organism>
<dbReference type="Gene3D" id="3.40.50.1390">
    <property type="entry name" value="Resolvase, N-terminal catalytic domain"/>
    <property type="match status" value="1"/>
</dbReference>
<dbReference type="CDD" id="cd03768">
    <property type="entry name" value="SR_ResInv"/>
    <property type="match status" value="1"/>
</dbReference>
<protein>
    <submittedName>
        <fullName evidence="3">Recombinase family protein</fullName>
    </submittedName>
</protein>
<name>A0A7K1V4I5_9NOCA</name>
<dbReference type="SMART" id="SM00857">
    <property type="entry name" value="Resolvase"/>
    <property type="match status" value="1"/>
</dbReference>
<sequence length="676" mass="74959">MAGSKKSSTPRISTDIAAWEQDVRVGTYTRRSTTEDNQPYSIEAQNARLDSYIDSQHGWRHTVSFTDDASGASTERPGLQRALQAARAGVIDVLVVYRVDRFSRNLRDLVTLLDELDRAKVVFRSATEPFDTSTPMGRMLVQMLGMFAQFERDTIIDRVIAGMERKAAKGKWKGGKRPYGYRVDKPTQTLLADEAEAVVVRTIFDLYTCRRLGARAVAAELNARGHRASTGREWSGHHVLRILNSRIYLGELTFRGTTVTDTHPALIDAATFDHAQSVLEARGESHAHRAANSSDYLLTGRLRCPRCGRVMIGTRATGRSRTYRYYTCFNRARYDADKCDFARLDADSVDTAVLEALGKFYRTHHDLISQAITAQQRRHHDSSSDTRVELDAVTAELAKAHQAIDRYLNAFENGILDPELLALRVSELRTKTTQLTTRRDELAITLDNEPVVPKTATLDGIADHIAEIIGTGTRTQAKALIETLVAHVAVTGPDRLVPTFRIPQPGNDIRAGTASAVPAPMESVRAMTRLVDLMRAYSNQGTLTSTLEKLREQVSEQQKREPSAKGPKAHALARRLTAADREQIVAAYEGGASANQLAFDHQLAKGSILEILRTGGAAIRQQRRLSSEEIDQAVVSYQDGQSLAKIADRLGVKATTVRAALERRGIRRRDSHGRPR</sequence>
<comment type="caution">
    <text evidence="3">The sequence shown here is derived from an EMBL/GenBank/DDBJ whole genome shotgun (WGS) entry which is preliminary data.</text>
</comment>
<dbReference type="InterPro" id="IPR036162">
    <property type="entry name" value="Resolvase-like_N_sf"/>
</dbReference>
<feature type="domain" description="Resolvase/invertase-type recombinase catalytic" evidence="1">
    <location>
        <begin position="24"/>
        <end position="170"/>
    </location>
</feature>
<dbReference type="Pfam" id="PF13408">
    <property type="entry name" value="Zn_ribbon_recom"/>
    <property type="match status" value="1"/>
</dbReference>
<dbReference type="InterPro" id="IPR038109">
    <property type="entry name" value="DNA_bind_recomb_sf"/>
</dbReference>
<reference evidence="3 4" key="1">
    <citation type="submission" date="2019-12" db="EMBL/GenBank/DDBJ databases">
        <title>Nocardia sp. nov. ET3-3 isolated from soil.</title>
        <authorList>
            <person name="Kanchanasin P."/>
            <person name="Tanasupawat S."/>
            <person name="Yuki M."/>
            <person name="Kudo T."/>
        </authorList>
    </citation>
    <scope>NUCLEOTIDE SEQUENCE [LARGE SCALE GENOMIC DNA]</scope>
    <source>
        <strain evidence="3 4">ET3-3</strain>
    </source>
</reference>
<keyword evidence="4" id="KW-1185">Reference proteome</keyword>
<dbReference type="PROSITE" id="PS51736">
    <property type="entry name" value="RECOMBINASES_3"/>
    <property type="match status" value="1"/>
</dbReference>
<dbReference type="AlphaFoldDB" id="A0A7K1V4I5"/>
<dbReference type="Proteomes" id="UP000466794">
    <property type="component" value="Unassembled WGS sequence"/>
</dbReference>